<dbReference type="Gene3D" id="2.60.40.10">
    <property type="entry name" value="Immunoglobulins"/>
    <property type="match status" value="1"/>
</dbReference>
<dbReference type="InterPro" id="IPR036116">
    <property type="entry name" value="FN3_sf"/>
</dbReference>
<dbReference type="InterPro" id="IPR012334">
    <property type="entry name" value="Pectin_lyas_fold"/>
</dbReference>
<dbReference type="AlphaFoldDB" id="A0A1M6AS18"/>
<dbReference type="PROSITE" id="PS50853">
    <property type="entry name" value="FN3"/>
    <property type="match status" value="1"/>
</dbReference>
<gene>
    <name evidence="4" type="ORF">SAMN05444363_0369</name>
</gene>
<dbReference type="InterPro" id="IPR003961">
    <property type="entry name" value="FN3_dom"/>
</dbReference>
<keyword evidence="5" id="KW-1185">Reference proteome</keyword>
<evidence type="ECO:0000313" key="5">
    <source>
        <dbReference type="Proteomes" id="UP000184488"/>
    </source>
</evidence>
<dbReference type="OrthoDB" id="8901262at2"/>
<dbReference type="Pfam" id="PF18962">
    <property type="entry name" value="Por_Secre_tail"/>
    <property type="match status" value="1"/>
</dbReference>
<accession>A0A1M6AS18</accession>
<dbReference type="NCBIfam" id="NF041518">
    <property type="entry name" value="choice_anch_Q"/>
    <property type="match status" value="1"/>
</dbReference>
<evidence type="ECO:0000256" key="2">
    <source>
        <dbReference type="SAM" id="SignalP"/>
    </source>
</evidence>
<keyword evidence="1 2" id="KW-0732">Signal</keyword>
<dbReference type="SUPFAM" id="SSF49899">
    <property type="entry name" value="Concanavalin A-like lectins/glucanases"/>
    <property type="match status" value="1"/>
</dbReference>
<dbReference type="CDD" id="cd00063">
    <property type="entry name" value="FN3"/>
    <property type="match status" value="1"/>
</dbReference>
<dbReference type="RefSeq" id="WP_073308029.1">
    <property type="nucleotide sequence ID" value="NZ_FQZI01000001.1"/>
</dbReference>
<dbReference type="InterPro" id="IPR059226">
    <property type="entry name" value="Choice_anch_Q_dom"/>
</dbReference>
<evidence type="ECO:0000256" key="1">
    <source>
        <dbReference type="ARBA" id="ARBA00022729"/>
    </source>
</evidence>
<proteinExistence type="predicted"/>
<dbReference type="InterPro" id="IPR011050">
    <property type="entry name" value="Pectin_lyase_fold/virulence"/>
</dbReference>
<dbReference type="NCBIfam" id="TIGR04183">
    <property type="entry name" value="Por_Secre_tail"/>
    <property type="match status" value="1"/>
</dbReference>
<evidence type="ECO:0000313" key="4">
    <source>
        <dbReference type="EMBL" id="SHI39217.1"/>
    </source>
</evidence>
<dbReference type="SUPFAM" id="SSF49265">
    <property type="entry name" value="Fibronectin type III"/>
    <property type="match status" value="1"/>
</dbReference>
<name>A0A1M6AS18_9FLAO</name>
<dbReference type="STRING" id="415425.SAMN05444363_0369"/>
<dbReference type="InterPro" id="IPR013320">
    <property type="entry name" value="ConA-like_dom_sf"/>
</dbReference>
<dbReference type="EMBL" id="FQZI01000001">
    <property type="protein sequence ID" value="SHI39217.1"/>
    <property type="molecule type" value="Genomic_DNA"/>
</dbReference>
<sequence>MKQTLLLLLVSLYSLAQNPTNGLVAQYGFNNGAVLVDDANGNNFTQTGTSLTEVNNRYGNPPTSAVSLNGDHLTRSDIDFPIDGLGYGNFETLSFWIKTTTNDSDTRIIIDDSNRTSFASSTWAGNYVYLVNGFIGAQLGVQYYQASLGYRSGGVLTNKFVSDGNWHHVAVLLSNSIGYGGCCTTTIYNSLSVYIDGVNAGSGGNSQSSTSSISLAQSHDTNGNITVGNNRSNSLPNNNRYFDVVDDILFYNRLLTPTEISDIANYNFCFAPDSTILSASAITQTSATINITGSNTYDIAYHKTSEPFANAIIVSGINTGSSNLTSLDVFTDYKVYVRRQCTSNTTGWSQPITFRTARTLGYIYVNQNAVGNNNGISWTNAYTSITDALAIAQNNEEIWIAEGVYTPHASDRSASFTVNVPGIKIYGGFEGTETQLSDRIIGAHETILSGDLLANDDNIISYTNSTRVDNSYTVVNILADNIELNGLTISGGHANGASGSATEARYGGGIHKSASTRNLTIKNCKVIKNVSKEAGGAISSGFGATAGTSSLTINGSEFSENLSAIGGAIYSASTGTSTVSYFISNSVFSKNKVGDINGAATGYAGSSMWLRAYNNSSTMISNIVNCTFVDNVDEGTASGMNNMSRVTLALTKNTSANHTATLSNSIFWNNKGLSNAVARPIGGFIESMIPSMTIKNSIDETNFTGVTLSGTSGNNSSSNPLFTNLSNGDYTLSNGSPAIDSGDNLSVIGVADLLGMQRIYNSTVDMGAYEYGATLGFNTNSFSDFSVFPNPTAGILNVRSAINIYRIEIYSLEGRKIKEAKNSILDISDLSSGIYLLKVKTEEGKFGTKKIIKN</sequence>
<feature type="chain" id="PRO_5011979830" evidence="2">
    <location>
        <begin position="17"/>
        <end position="854"/>
    </location>
</feature>
<dbReference type="Proteomes" id="UP000184488">
    <property type="component" value="Unassembled WGS sequence"/>
</dbReference>
<dbReference type="GO" id="GO:0004553">
    <property type="term" value="F:hydrolase activity, hydrolyzing O-glycosyl compounds"/>
    <property type="evidence" value="ECO:0007669"/>
    <property type="project" value="UniProtKB-ARBA"/>
</dbReference>
<dbReference type="InterPro" id="IPR013783">
    <property type="entry name" value="Ig-like_fold"/>
</dbReference>
<evidence type="ECO:0000259" key="3">
    <source>
        <dbReference type="PROSITE" id="PS50853"/>
    </source>
</evidence>
<feature type="signal peptide" evidence="2">
    <location>
        <begin position="1"/>
        <end position="16"/>
    </location>
</feature>
<organism evidence="4 5">
    <name type="scientific">Flavobacterium terrae</name>
    <dbReference type="NCBI Taxonomy" id="415425"/>
    <lineage>
        <taxon>Bacteria</taxon>
        <taxon>Pseudomonadati</taxon>
        <taxon>Bacteroidota</taxon>
        <taxon>Flavobacteriia</taxon>
        <taxon>Flavobacteriales</taxon>
        <taxon>Flavobacteriaceae</taxon>
        <taxon>Flavobacterium</taxon>
    </lineage>
</organism>
<feature type="domain" description="Fibronectin type-III" evidence="3">
    <location>
        <begin position="271"/>
        <end position="359"/>
    </location>
</feature>
<dbReference type="Gene3D" id="2.160.20.10">
    <property type="entry name" value="Single-stranded right-handed beta-helix, Pectin lyase-like"/>
    <property type="match status" value="1"/>
</dbReference>
<dbReference type="GO" id="GO:0005975">
    <property type="term" value="P:carbohydrate metabolic process"/>
    <property type="evidence" value="ECO:0007669"/>
    <property type="project" value="UniProtKB-ARBA"/>
</dbReference>
<dbReference type="InterPro" id="IPR026444">
    <property type="entry name" value="Secre_tail"/>
</dbReference>
<protein>
    <submittedName>
        <fullName evidence="4">Por secretion system C-terminal sorting domain-containing protein</fullName>
    </submittedName>
</protein>
<dbReference type="Pfam" id="PF13385">
    <property type="entry name" value="Laminin_G_3"/>
    <property type="match status" value="1"/>
</dbReference>
<dbReference type="SUPFAM" id="SSF51126">
    <property type="entry name" value="Pectin lyase-like"/>
    <property type="match status" value="1"/>
</dbReference>
<dbReference type="Gene3D" id="2.60.120.200">
    <property type="match status" value="1"/>
</dbReference>
<reference evidence="5" key="1">
    <citation type="submission" date="2016-11" db="EMBL/GenBank/DDBJ databases">
        <authorList>
            <person name="Varghese N."/>
            <person name="Submissions S."/>
        </authorList>
    </citation>
    <scope>NUCLEOTIDE SEQUENCE [LARGE SCALE GENOMIC DNA]</scope>
    <source>
        <strain evidence="5">DSM 18829</strain>
    </source>
</reference>